<gene>
    <name evidence="3" type="primary">groES</name>
    <name evidence="3" type="synonym">groS</name>
    <name evidence="5" type="ORF">COT77_03010</name>
</gene>
<evidence type="ECO:0000256" key="2">
    <source>
        <dbReference type="ARBA" id="ARBA00023186"/>
    </source>
</evidence>
<evidence type="ECO:0000313" key="6">
    <source>
        <dbReference type="Proteomes" id="UP000228596"/>
    </source>
</evidence>
<organism evidence="5 6">
    <name type="scientific">Candidatus Berkelbacteria bacterium CG10_big_fil_rev_8_21_14_0_10_41_12</name>
    <dbReference type="NCBI Taxonomy" id="1974513"/>
    <lineage>
        <taxon>Bacteria</taxon>
        <taxon>Candidatus Berkelbacteria</taxon>
    </lineage>
</organism>
<comment type="similarity">
    <text evidence="1 3 4">Belongs to the GroES chaperonin family.</text>
</comment>
<dbReference type="GO" id="GO:0005524">
    <property type="term" value="F:ATP binding"/>
    <property type="evidence" value="ECO:0007669"/>
    <property type="project" value="InterPro"/>
</dbReference>
<evidence type="ECO:0000256" key="3">
    <source>
        <dbReference type="HAMAP-Rule" id="MF_00580"/>
    </source>
</evidence>
<sequence>MAKIKPLGDRVLIKPVEKEEKTKSGIYLPDSAKEERQEGEVIAVGTGKIRDGKKVELDVKVGDKVIYGKYSGEEIKIDTEEYKIVREDDIVAILEN</sequence>
<comment type="function">
    <text evidence="3 4">Together with the chaperonin GroEL, plays an essential role in assisting protein folding. The GroEL-GroES system forms a nano-cage that allows encapsulation of the non-native substrate proteins and provides a physical environment optimized to promote and accelerate protein folding. GroES binds to the apical surface of the GroEL ring, thereby capping the opening of the GroEL channel.</text>
</comment>
<dbReference type="SUPFAM" id="SSF50129">
    <property type="entry name" value="GroES-like"/>
    <property type="match status" value="1"/>
</dbReference>
<dbReference type="InterPro" id="IPR037124">
    <property type="entry name" value="Chaperonin_GroES_sf"/>
</dbReference>
<keyword evidence="2 3" id="KW-0143">Chaperone</keyword>
<evidence type="ECO:0000313" key="5">
    <source>
        <dbReference type="EMBL" id="PIT97153.1"/>
    </source>
</evidence>
<dbReference type="CDD" id="cd00320">
    <property type="entry name" value="cpn10"/>
    <property type="match status" value="1"/>
</dbReference>
<dbReference type="InterPro" id="IPR020818">
    <property type="entry name" value="Chaperonin_GroES"/>
</dbReference>
<keyword evidence="3" id="KW-0963">Cytoplasm</keyword>
<dbReference type="NCBIfam" id="NF001531">
    <property type="entry name" value="PRK00364.2-2"/>
    <property type="match status" value="1"/>
</dbReference>
<dbReference type="InterPro" id="IPR011032">
    <property type="entry name" value="GroES-like_sf"/>
</dbReference>
<protein>
    <recommendedName>
        <fullName evidence="3">Co-chaperonin GroES</fullName>
    </recommendedName>
    <alternativeName>
        <fullName evidence="3">10 kDa chaperonin</fullName>
    </alternativeName>
    <alternativeName>
        <fullName evidence="3">Chaperonin-10</fullName>
        <shortName evidence="3">Cpn10</shortName>
    </alternativeName>
</protein>
<dbReference type="Proteomes" id="UP000228596">
    <property type="component" value="Unassembled WGS sequence"/>
</dbReference>
<evidence type="ECO:0000256" key="4">
    <source>
        <dbReference type="RuleBase" id="RU000535"/>
    </source>
</evidence>
<dbReference type="AlphaFoldDB" id="A0A2M6WWH1"/>
<dbReference type="PANTHER" id="PTHR10772">
    <property type="entry name" value="10 KDA HEAT SHOCK PROTEIN"/>
    <property type="match status" value="1"/>
</dbReference>
<dbReference type="FunFam" id="2.30.33.40:FF:000001">
    <property type="entry name" value="10 kDa chaperonin"/>
    <property type="match status" value="1"/>
</dbReference>
<dbReference type="GO" id="GO:0044183">
    <property type="term" value="F:protein folding chaperone"/>
    <property type="evidence" value="ECO:0007669"/>
    <property type="project" value="InterPro"/>
</dbReference>
<comment type="caution">
    <text evidence="5">The sequence shown here is derived from an EMBL/GenBank/DDBJ whole genome shotgun (WGS) entry which is preliminary data.</text>
</comment>
<dbReference type="Pfam" id="PF00166">
    <property type="entry name" value="Cpn10"/>
    <property type="match status" value="1"/>
</dbReference>
<accession>A0A2M6WWH1</accession>
<dbReference type="NCBIfam" id="NF001533">
    <property type="entry name" value="PRK00364.2-4"/>
    <property type="match status" value="1"/>
</dbReference>
<dbReference type="EMBL" id="PEZV01000032">
    <property type="protein sequence ID" value="PIT97153.1"/>
    <property type="molecule type" value="Genomic_DNA"/>
</dbReference>
<dbReference type="Gene3D" id="2.30.33.40">
    <property type="entry name" value="GroES chaperonin"/>
    <property type="match status" value="1"/>
</dbReference>
<dbReference type="InterPro" id="IPR018369">
    <property type="entry name" value="Chaprnonin_Cpn10_CS"/>
</dbReference>
<dbReference type="PROSITE" id="PS00681">
    <property type="entry name" value="CHAPERONINS_CPN10"/>
    <property type="match status" value="1"/>
</dbReference>
<comment type="subunit">
    <text evidence="3">Heptamer of 7 subunits arranged in a ring. Interacts with the chaperonin GroEL.</text>
</comment>
<name>A0A2M6WWH1_9BACT</name>
<dbReference type="PANTHER" id="PTHR10772:SF63">
    <property type="entry name" value="20 KDA CHAPERONIN, CHLOROPLASTIC"/>
    <property type="match status" value="1"/>
</dbReference>
<evidence type="ECO:0000256" key="1">
    <source>
        <dbReference type="ARBA" id="ARBA00006975"/>
    </source>
</evidence>
<dbReference type="NCBIfam" id="NF001534">
    <property type="entry name" value="PRK00364.2-5"/>
    <property type="match status" value="1"/>
</dbReference>
<dbReference type="GO" id="GO:0051087">
    <property type="term" value="F:protein-folding chaperone binding"/>
    <property type="evidence" value="ECO:0007669"/>
    <property type="project" value="TreeGrafter"/>
</dbReference>
<reference evidence="6" key="1">
    <citation type="submission" date="2017-09" db="EMBL/GenBank/DDBJ databases">
        <title>Depth-based differentiation of microbial function through sediment-hosted aquifers and enrichment of novel symbionts in the deep terrestrial subsurface.</title>
        <authorList>
            <person name="Probst A.J."/>
            <person name="Ladd B."/>
            <person name="Jarett J.K."/>
            <person name="Geller-Mcgrath D.E."/>
            <person name="Sieber C.M.K."/>
            <person name="Emerson J.B."/>
            <person name="Anantharaman K."/>
            <person name="Thomas B.C."/>
            <person name="Malmstrom R."/>
            <person name="Stieglmeier M."/>
            <person name="Klingl A."/>
            <person name="Woyke T."/>
            <person name="Ryan C.M."/>
            <person name="Banfield J.F."/>
        </authorList>
    </citation>
    <scope>NUCLEOTIDE SEQUENCE [LARGE SCALE GENOMIC DNA]</scope>
</reference>
<dbReference type="GO" id="GO:0005737">
    <property type="term" value="C:cytoplasm"/>
    <property type="evidence" value="ECO:0007669"/>
    <property type="project" value="UniProtKB-SubCell"/>
</dbReference>
<comment type="subcellular location">
    <subcellularLocation>
        <location evidence="3">Cytoplasm</location>
    </subcellularLocation>
</comment>
<dbReference type="GO" id="GO:0046872">
    <property type="term" value="F:metal ion binding"/>
    <property type="evidence" value="ECO:0007669"/>
    <property type="project" value="TreeGrafter"/>
</dbReference>
<dbReference type="GO" id="GO:0051082">
    <property type="term" value="F:unfolded protein binding"/>
    <property type="evidence" value="ECO:0007669"/>
    <property type="project" value="TreeGrafter"/>
</dbReference>
<dbReference type="HAMAP" id="MF_00580">
    <property type="entry name" value="CH10"/>
    <property type="match status" value="1"/>
</dbReference>
<proteinExistence type="inferred from homology"/>
<dbReference type="PRINTS" id="PR00297">
    <property type="entry name" value="CHAPERONIN10"/>
</dbReference>
<dbReference type="SMART" id="SM00883">
    <property type="entry name" value="Cpn10"/>
    <property type="match status" value="1"/>
</dbReference>